<dbReference type="STRING" id="6336.A0A0V0RC70"/>
<feature type="non-terminal residue" evidence="3">
    <location>
        <position position="68"/>
    </location>
</feature>
<keyword evidence="4" id="KW-1185">Reference proteome</keyword>
<feature type="compositionally biased region" description="Basic and acidic residues" evidence="1">
    <location>
        <begin position="55"/>
        <end position="68"/>
    </location>
</feature>
<name>A0A0V0RC70_9BILA</name>
<gene>
    <name evidence="3" type="ORF">T07_3678</name>
</gene>
<protein>
    <recommendedName>
        <fullName evidence="2">Integrase p58-like C-terminal domain-containing protein</fullName>
    </recommendedName>
</protein>
<evidence type="ECO:0000313" key="4">
    <source>
        <dbReference type="Proteomes" id="UP000054630"/>
    </source>
</evidence>
<dbReference type="OrthoDB" id="5920558at2759"/>
<evidence type="ECO:0000313" key="3">
    <source>
        <dbReference type="EMBL" id="KRX11816.1"/>
    </source>
</evidence>
<feature type="non-terminal residue" evidence="3">
    <location>
        <position position="1"/>
    </location>
</feature>
<comment type="caution">
    <text evidence="3">The sequence shown here is derived from an EMBL/GenBank/DDBJ whole genome shotgun (WGS) entry which is preliminary data.</text>
</comment>
<feature type="domain" description="Integrase p58-like C-terminal" evidence="2">
    <location>
        <begin position="1"/>
        <end position="27"/>
    </location>
</feature>
<accession>A0A0V0RC70</accession>
<evidence type="ECO:0000259" key="2">
    <source>
        <dbReference type="Pfam" id="PF22938"/>
    </source>
</evidence>
<sequence length="68" mass="8375">LDWNTYRVKQMKGRRQRLVVHFDRLKPYHGSRQPWEGQQKPREKRKTQRTPWMRDFTHDPGDEHGTCS</sequence>
<evidence type="ECO:0000256" key="1">
    <source>
        <dbReference type="SAM" id="MobiDB-lite"/>
    </source>
</evidence>
<dbReference type="Proteomes" id="UP000054630">
    <property type="component" value="Unassembled WGS sequence"/>
</dbReference>
<reference evidence="3 4" key="1">
    <citation type="submission" date="2015-01" db="EMBL/GenBank/DDBJ databases">
        <title>Evolution of Trichinella species and genotypes.</title>
        <authorList>
            <person name="Korhonen P.K."/>
            <person name="Edoardo P."/>
            <person name="Giuseppe L.R."/>
            <person name="Gasser R.B."/>
        </authorList>
    </citation>
    <scope>NUCLEOTIDE SEQUENCE [LARGE SCALE GENOMIC DNA]</scope>
    <source>
        <strain evidence="3">ISS37</strain>
    </source>
</reference>
<organism evidence="3 4">
    <name type="scientific">Trichinella nelsoni</name>
    <dbReference type="NCBI Taxonomy" id="6336"/>
    <lineage>
        <taxon>Eukaryota</taxon>
        <taxon>Metazoa</taxon>
        <taxon>Ecdysozoa</taxon>
        <taxon>Nematoda</taxon>
        <taxon>Enoplea</taxon>
        <taxon>Dorylaimia</taxon>
        <taxon>Trichinellida</taxon>
        <taxon>Trichinellidae</taxon>
        <taxon>Trichinella</taxon>
    </lineage>
</organism>
<dbReference type="Pfam" id="PF22938">
    <property type="entry name" value="Integrase_p58_C"/>
    <property type="match status" value="1"/>
</dbReference>
<dbReference type="InterPro" id="IPR054465">
    <property type="entry name" value="Integrase_p58-like_C"/>
</dbReference>
<dbReference type="AlphaFoldDB" id="A0A0V0RC70"/>
<feature type="region of interest" description="Disordered" evidence="1">
    <location>
        <begin position="27"/>
        <end position="68"/>
    </location>
</feature>
<proteinExistence type="predicted"/>
<dbReference type="EMBL" id="JYDL01001329">
    <property type="protein sequence ID" value="KRX11816.1"/>
    <property type="molecule type" value="Genomic_DNA"/>
</dbReference>